<evidence type="ECO:0000256" key="2">
    <source>
        <dbReference type="SAM" id="Phobius"/>
    </source>
</evidence>
<comment type="caution">
    <text evidence="3">The sequence shown here is derived from an EMBL/GenBank/DDBJ whole genome shotgun (WGS) entry which is preliminary data.</text>
</comment>
<keyword evidence="2" id="KW-1133">Transmembrane helix</keyword>
<dbReference type="Proteomes" id="UP000075714">
    <property type="component" value="Unassembled WGS sequence"/>
</dbReference>
<feature type="transmembrane region" description="Helical" evidence="2">
    <location>
        <begin position="174"/>
        <end position="207"/>
    </location>
</feature>
<organism evidence="3 4">
    <name type="scientific">Gonium pectorale</name>
    <name type="common">Green alga</name>
    <dbReference type="NCBI Taxonomy" id="33097"/>
    <lineage>
        <taxon>Eukaryota</taxon>
        <taxon>Viridiplantae</taxon>
        <taxon>Chlorophyta</taxon>
        <taxon>core chlorophytes</taxon>
        <taxon>Chlorophyceae</taxon>
        <taxon>CS clade</taxon>
        <taxon>Chlamydomonadales</taxon>
        <taxon>Volvocaceae</taxon>
        <taxon>Gonium</taxon>
    </lineage>
</organism>
<keyword evidence="2" id="KW-0472">Membrane</keyword>
<dbReference type="OrthoDB" id="420519at2759"/>
<dbReference type="AlphaFoldDB" id="A0A150GX45"/>
<accession>A0A150GX45</accession>
<feature type="transmembrane region" description="Helical" evidence="2">
    <location>
        <begin position="61"/>
        <end position="83"/>
    </location>
</feature>
<proteinExistence type="predicted"/>
<feature type="region of interest" description="Disordered" evidence="1">
    <location>
        <begin position="247"/>
        <end position="270"/>
    </location>
</feature>
<name>A0A150GX45_GONPE</name>
<evidence type="ECO:0000256" key="1">
    <source>
        <dbReference type="SAM" id="MobiDB-lite"/>
    </source>
</evidence>
<feature type="transmembrane region" description="Helical" evidence="2">
    <location>
        <begin position="115"/>
        <end position="135"/>
    </location>
</feature>
<reference evidence="4" key="1">
    <citation type="journal article" date="2016" name="Nat. Commun.">
        <title>The Gonium pectorale genome demonstrates co-option of cell cycle regulation during the evolution of multicellularity.</title>
        <authorList>
            <person name="Hanschen E.R."/>
            <person name="Marriage T.N."/>
            <person name="Ferris P.J."/>
            <person name="Hamaji T."/>
            <person name="Toyoda A."/>
            <person name="Fujiyama A."/>
            <person name="Neme R."/>
            <person name="Noguchi H."/>
            <person name="Minakuchi Y."/>
            <person name="Suzuki M."/>
            <person name="Kawai-Toyooka H."/>
            <person name="Smith D.R."/>
            <person name="Sparks H."/>
            <person name="Anderson J."/>
            <person name="Bakaric R."/>
            <person name="Luria V."/>
            <person name="Karger A."/>
            <person name="Kirschner M.W."/>
            <person name="Durand P.M."/>
            <person name="Michod R.E."/>
            <person name="Nozaki H."/>
            <person name="Olson B.J."/>
        </authorList>
    </citation>
    <scope>NUCLEOTIDE SEQUENCE [LARGE SCALE GENOMIC DNA]</scope>
    <source>
        <strain evidence="4">NIES-2863</strain>
    </source>
</reference>
<keyword evidence="4" id="KW-1185">Reference proteome</keyword>
<evidence type="ECO:0000313" key="3">
    <source>
        <dbReference type="EMBL" id="KXZ54375.1"/>
    </source>
</evidence>
<sequence>MGGGVFAFMHRNTRYGELLAPDSLTDPSLCPLNATAAARRLLQQGPDAPSPFSLDMYLRAAGTWLGASAGGALLVGLLFVWLVKVSPAGLVAVALGLQVAVPAGVAGVALSQGAVGPGVALLVFAGLTLLLFALWRPQSCCFVLAASWAAAVMLISYATTWARQADASPEQARASAALTALVALLAGWAVLAFLAALLLNVVDALFVCVGMDRDRGQVCSEDVHAVLAKLPSVGAVVEQPDGGLVYGAPPGHQQPPAHPYGRQWGSPAQV</sequence>
<keyword evidence="2" id="KW-0812">Transmembrane</keyword>
<feature type="transmembrane region" description="Helical" evidence="2">
    <location>
        <begin position="142"/>
        <end position="162"/>
    </location>
</feature>
<gene>
    <name evidence="3" type="ORF">GPECTOR_5g454</name>
</gene>
<protein>
    <submittedName>
        <fullName evidence="3">Uncharacterized protein</fullName>
    </submittedName>
</protein>
<evidence type="ECO:0000313" key="4">
    <source>
        <dbReference type="Proteomes" id="UP000075714"/>
    </source>
</evidence>
<dbReference type="EMBL" id="LSYV01000006">
    <property type="protein sequence ID" value="KXZ54375.1"/>
    <property type="molecule type" value="Genomic_DNA"/>
</dbReference>
<feature type="transmembrane region" description="Helical" evidence="2">
    <location>
        <begin position="90"/>
        <end position="109"/>
    </location>
</feature>